<feature type="domain" description="Major facilitator superfamily (MFS) profile" evidence="7">
    <location>
        <begin position="10"/>
        <end position="408"/>
    </location>
</feature>
<dbReference type="GO" id="GO:0022857">
    <property type="term" value="F:transmembrane transporter activity"/>
    <property type="evidence" value="ECO:0007669"/>
    <property type="project" value="InterPro"/>
</dbReference>
<evidence type="ECO:0000313" key="8">
    <source>
        <dbReference type="EMBL" id="MBB6052836.1"/>
    </source>
</evidence>
<dbReference type="PIRSF" id="PIRSF002808">
    <property type="entry name" value="Hexose_phosphate_transp"/>
    <property type="match status" value="1"/>
</dbReference>
<dbReference type="Pfam" id="PF07690">
    <property type="entry name" value="MFS_1"/>
    <property type="match status" value="1"/>
</dbReference>
<dbReference type="PANTHER" id="PTHR43124">
    <property type="entry name" value="PURINE EFFLUX PUMP PBUE"/>
    <property type="match status" value="1"/>
</dbReference>
<feature type="transmembrane region" description="Helical" evidence="6">
    <location>
        <begin position="135"/>
        <end position="156"/>
    </location>
</feature>
<dbReference type="PROSITE" id="PS50850">
    <property type="entry name" value="MFS"/>
    <property type="match status" value="1"/>
</dbReference>
<evidence type="ECO:0000256" key="3">
    <source>
        <dbReference type="ARBA" id="ARBA00022692"/>
    </source>
</evidence>
<gene>
    <name evidence="8" type="ORF">HNQ39_004657</name>
</gene>
<feature type="transmembrane region" description="Helical" evidence="6">
    <location>
        <begin position="223"/>
        <end position="244"/>
    </location>
</feature>
<keyword evidence="5 6" id="KW-0472">Membrane</keyword>
<protein>
    <submittedName>
        <fullName evidence="8">MFS family permease</fullName>
    </submittedName>
</protein>
<dbReference type="Proteomes" id="UP000520814">
    <property type="component" value="Unassembled WGS sequence"/>
</dbReference>
<feature type="transmembrane region" description="Helical" evidence="6">
    <location>
        <begin position="162"/>
        <end position="180"/>
    </location>
</feature>
<feature type="transmembrane region" description="Helical" evidence="6">
    <location>
        <begin position="256"/>
        <end position="282"/>
    </location>
</feature>
<evidence type="ECO:0000259" key="7">
    <source>
        <dbReference type="PROSITE" id="PS50850"/>
    </source>
</evidence>
<dbReference type="InterPro" id="IPR011701">
    <property type="entry name" value="MFS"/>
</dbReference>
<feature type="transmembrane region" description="Helical" evidence="6">
    <location>
        <begin position="321"/>
        <end position="345"/>
    </location>
</feature>
<feature type="transmembrane region" description="Helical" evidence="6">
    <location>
        <begin position="6"/>
        <end position="23"/>
    </location>
</feature>
<evidence type="ECO:0000313" key="9">
    <source>
        <dbReference type="Proteomes" id="UP000520814"/>
    </source>
</evidence>
<feature type="transmembrane region" description="Helical" evidence="6">
    <location>
        <begin position="357"/>
        <end position="377"/>
    </location>
</feature>
<evidence type="ECO:0000256" key="4">
    <source>
        <dbReference type="ARBA" id="ARBA00022989"/>
    </source>
</evidence>
<organism evidence="8 9">
    <name type="scientific">Armatimonas rosea</name>
    <dbReference type="NCBI Taxonomy" id="685828"/>
    <lineage>
        <taxon>Bacteria</taxon>
        <taxon>Bacillati</taxon>
        <taxon>Armatimonadota</taxon>
        <taxon>Armatimonadia</taxon>
        <taxon>Armatimonadales</taxon>
        <taxon>Armatimonadaceae</taxon>
        <taxon>Armatimonas</taxon>
    </lineage>
</organism>
<feature type="transmembrane region" description="Helical" evidence="6">
    <location>
        <begin position="44"/>
        <end position="64"/>
    </location>
</feature>
<dbReference type="SUPFAM" id="SSF103473">
    <property type="entry name" value="MFS general substrate transporter"/>
    <property type="match status" value="1"/>
</dbReference>
<evidence type="ECO:0000256" key="2">
    <source>
        <dbReference type="ARBA" id="ARBA00022475"/>
    </source>
</evidence>
<dbReference type="InterPro" id="IPR020846">
    <property type="entry name" value="MFS_dom"/>
</dbReference>
<feature type="transmembrane region" description="Helical" evidence="6">
    <location>
        <begin position="294"/>
        <end position="315"/>
    </location>
</feature>
<dbReference type="InterPro" id="IPR036259">
    <property type="entry name" value="MFS_trans_sf"/>
</dbReference>
<dbReference type="GO" id="GO:0005886">
    <property type="term" value="C:plasma membrane"/>
    <property type="evidence" value="ECO:0007669"/>
    <property type="project" value="UniProtKB-SubCell"/>
</dbReference>
<proteinExistence type="predicted"/>
<name>A0A7W9SUC9_ARMRO</name>
<accession>A0A7W9SUC9</accession>
<evidence type="ECO:0000256" key="6">
    <source>
        <dbReference type="SAM" id="Phobius"/>
    </source>
</evidence>
<dbReference type="EMBL" id="JACHGW010000004">
    <property type="protein sequence ID" value="MBB6052836.1"/>
    <property type="molecule type" value="Genomic_DNA"/>
</dbReference>
<comment type="subcellular location">
    <subcellularLocation>
        <location evidence="1">Cell membrane</location>
        <topology evidence="1">Multi-pass membrane protein</topology>
    </subcellularLocation>
</comment>
<dbReference type="InterPro" id="IPR050189">
    <property type="entry name" value="MFS_Efflux_Transporters"/>
</dbReference>
<evidence type="ECO:0000256" key="5">
    <source>
        <dbReference type="ARBA" id="ARBA00023136"/>
    </source>
</evidence>
<dbReference type="PANTHER" id="PTHR43124:SF3">
    <property type="entry name" value="CHLORAMPHENICOL EFFLUX PUMP RV0191"/>
    <property type="match status" value="1"/>
</dbReference>
<keyword evidence="9" id="KW-1185">Reference proteome</keyword>
<sequence length="410" mass="44583">MTAPRYKWLVVGMLWFICFFNYADRLAIFSVFPLLQKELGFSKTELGLIGAAFTWVYALTAPFAGHVGDKMPRKMVILAGLYVWSLVTGLTAQCTRVIHFVLVRGAEGLGETFYFPASMALISDYHSPRTRSRAIGFHQTSIYAGTIAGGALAGWMGERYGWYSPFWVLAVAGILLGLVLQRFIHEPQRNQAEREEGERAEEGEPVAVPMRQFLREFAQTKTAVLLIVAYFGANLVGLVFLTWMPTFLTEKFHLKLAVAGLGATLFIQLASMGGSLLGGVVADKWSQTNAGGRILVQAVATLVGAPFIVLCGWTRDPWVLIVAMSCYGLCKGIYDSNLTAAFYDVIHPSRRSTATGLMNFLGWLGAGLGSLVIGVAVDHGVTMSAAISSTGLIYLGVAAILFRAARTRLA</sequence>
<feature type="transmembrane region" description="Helical" evidence="6">
    <location>
        <begin position="383"/>
        <end position="402"/>
    </location>
</feature>
<dbReference type="AlphaFoldDB" id="A0A7W9SUC9"/>
<comment type="caution">
    <text evidence="8">The sequence shown here is derived from an EMBL/GenBank/DDBJ whole genome shotgun (WGS) entry which is preliminary data.</text>
</comment>
<reference evidence="8 9" key="1">
    <citation type="submission" date="2020-08" db="EMBL/GenBank/DDBJ databases">
        <title>Genomic Encyclopedia of Type Strains, Phase IV (KMG-IV): sequencing the most valuable type-strain genomes for metagenomic binning, comparative biology and taxonomic classification.</title>
        <authorList>
            <person name="Goeker M."/>
        </authorList>
    </citation>
    <scope>NUCLEOTIDE SEQUENCE [LARGE SCALE GENOMIC DNA]</scope>
    <source>
        <strain evidence="8 9">DSM 23562</strain>
    </source>
</reference>
<keyword evidence="3 6" id="KW-0812">Transmembrane</keyword>
<keyword evidence="2" id="KW-1003">Cell membrane</keyword>
<dbReference type="Gene3D" id="1.20.1250.20">
    <property type="entry name" value="MFS general substrate transporter like domains"/>
    <property type="match status" value="1"/>
</dbReference>
<evidence type="ECO:0000256" key="1">
    <source>
        <dbReference type="ARBA" id="ARBA00004651"/>
    </source>
</evidence>
<keyword evidence="4 6" id="KW-1133">Transmembrane helix</keyword>
<dbReference type="InterPro" id="IPR000849">
    <property type="entry name" value="Sugar_P_transporter"/>
</dbReference>
<dbReference type="RefSeq" id="WP_184202508.1">
    <property type="nucleotide sequence ID" value="NZ_JACHGW010000004.1"/>
</dbReference>